<proteinExistence type="predicted"/>
<name>A0A6C0K8W6_9ZZZZ</name>
<sequence length="223" mass="25534">MSVVHVRFGKGPAQFFGDRGRVSVNTAFGLYRSGSHFLGHSKLIPPRSWDQIENKELTRSEDGAKVGKREYKVNGKLHREDGPAVIIGRIPNKQSQNMSSVNAKYPSVDSLQLATRTWFLHDRRIRSTTFDVSGGFADTIYTYGPRNRRRTKAAMKSVADGKVRYSKKEKKNGKKKYEVVEIGQREYDNIIKSLWSYYAEQDISFPTSDRIIEASKKRFIEFS</sequence>
<accession>A0A6C0K8W6</accession>
<organism evidence="1">
    <name type="scientific">viral metagenome</name>
    <dbReference type="NCBI Taxonomy" id="1070528"/>
    <lineage>
        <taxon>unclassified sequences</taxon>
        <taxon>metagenomes</taxon>
        <taxon>organismal metagenomes</taxon>
    </lineage>
</organism>
<dbReference type="AlphaFoldDB" id="A0A6C0K8W6"/>
<reference evidence="1" key="1">
    <citation type="journal article" date="2020" name="Nature">
        <title>Giant virus diversity and host interactions through global metagenomics.</title>
        <authorList>
            <person name="Schulz F."/>
            <person name="Roux S."/>
            <person name="Paez-Espino D."/>
            <person name="Jungbluth S."/>
            <person name="Walsh D.A."/>
            <person name="Denef V.J."/>
            <person name="McMahon K.D."/>
            <person name="Konstantinidis K.T."/>
            <person name="Eloe-Fadrosh E.A."/>
            <person name="Kyrpides N.C."/>
            <person name="Woyke T."/>
        </authorList>
    </citation>
    <scope>NUCLEOTIDE SEQUENCE</scope>
    <source>
        <strain evidence="1">GVMAG-S-1102113-118</strain>
    </source>
</reference>
<dbReference type="EMBL" id="MN740841">
    <property type="protein sequence ID" value="QHU14492.1"/>
    <property type="molecule type" value="Genomic_DNA"/>
</dbReference>
<evidence type="ECO:0000313" key="1">
    <source>
        <dbReference type="EMBL" id="QHU14492.1"/>
    </source>
</evidence>
<protein>
    <submittedName>
        <fullName evidence="1">Uncharacterized protein</fullName>
    </submittedName>
</protein>